<accession>A0ABT4TNZ5</accession>
<feature type="region of interest" description="Disordered" evidence="1">
    <location>
        <begin position="1"/>
        <end position="23"/>
    </location>
</feature>
<dbReference type="Proteomes" id="UP001165685">
    <property type="component" value="Unassembled WGS sequence"/>
</dbReference>
<evidence type="ECO:0000256" key="1">
    <source>
        <dbReference type="SAM" id="MobiDB-lite"/>
    </source>
</evidence>
<keyword evidence="3" id="KW-1185">Reference proteome</keyword>
<comment type="caution">
    <text evidence="2">The sequence shown here is derived from an EMBL/GenBank/DDBJ whole genome shotgun (WGS) entry which is preliminary data.</text>
</comment>
<reference evidence="2" key="1">
    <citation type="submission" date="2023-01" db="EMBL/GenBank/DDBJ databases">
        <title>Draft genome sequence of Nocardiopsis sp. LSu2-4 isolated from halophytes.</title>
        <authorList>
            <person name="Duangmal K."/>
            <person name="Chantavorakit T."/>
        </authorList>
    </citation>
    <scope>NUCLEOTIDE SEQUENCE</scope>
    <source>
        <strain evidence="2">LSu2-4</strain>
    </source>
</reference>
<evidence type="ECO:0000313" key="2">
    <source>
        <dbReference type="EMBL" id="MDA2805999.1"/>
    </source>
</evidence>
<dbReference type="RefSeq" id="WP_270678645.1">
    <property type="nucleotide sequence ID" value="NZ_JAQFWP010000028.1"/>
</dbReference>
<proteinExistence type="predicted"/>
<gene>
    <name evidence="2" type="ORF">O4U47_15900</name>
</gene>
<name>A0ABT4TNZ5_9ACTN</name>
<evidence type="ECO:0008006" key="4">
    <source>
        <dbReference type="Google" id="ProtNLM"/>
    </source>
</evidence>
<evidence type="ECO:0000313" key="3">
    <source>
        <dbReference type="Proteomes" id="UP001165685"/>
    </source>
</evidence>
<organism evidence="2 3">
    <name type="scientific">Nocardiopsis suaedae</name>
    <dbReference type="NCBI Taxonomy" id="3018444"/>
    <lineage>
        <taxon>Bacteria</taxon>
        <taxon>Bacillati</taxon>
        <taxon>Actinomycetota</taxon>
        <taxon>Actinomycetes</taxon>
        <taxon>Streptosporangiales</taxon>
        <taxon>Nocardiopsidaceae</taxon>
        <taxon>Nocardiopsis</taxon>
    </lineage>
</organism>
<sequence length="89" mass="9738">MAGATYHDPSQMRLQGREEGRAEGRAEMAAHAVLAVLERRRLPVSEVVRERILACTDQDVLEALLRRAGVVASAEELLNDLPKDGSSVE</sequence>
<dbReference type="EMBL" id="JAQFWP010000028">
    <property type="protein sequence ID" value="MDA2805999.1"/>
    <property type="molecule type" value="Genomic_DNA"/>
</dbReference>
<protein>
    <recommendedName>
        <fullName evidence="4">ANTAR domain-containing protein</fullName>
    </recommendedName>
</protein>